<feature type="domain" description="SCP" evidence="3">
    <location>
        <begin position="33"/>
        <end position="168"/>
    </location>
</feature>
<keyword evidence="2" id="KW-0611">Plant defense</keyword>
<accession>A0A328DXK2</accession>
<dbReference type="SUPFAM" id="SSF55797">
    <property type="entry name" value="PR-1-like"/>
    <property type="match status" value="1"/>
</dbReference>
<dbReference type="Proteomes" id="UP000249390">
    <property type="component" value="Unassembled WGS sequence"/>
</dbReference>
<dbReference type="Pfam" id="PF00188">
    <property type="entry name" value="CAP"/>
    <property type="match status" value="1"/>
</dbReference>
<dbReference type="InterPro" id="IPR035940">
    <property type="entry name" value="CAP_sf"/>
</dbReference>
<protein>
    <recommendedName>
        <fullName evidence="3">SCP domain-containing protein</fullName>
    </recommendedName>
</protein>
<dbReference type="EMBL" id="NQVE01000097">
    <property type="protein sequence ID" value="RAL48833.1"/>
    <property type="molecule type" value="Genomic_DNA"/>
</dbReference>
<proteinExistence type="predicted"/>
<keyword evidence="2" id="KW-0568">Pathogenesis-related protein</keyword>
<keyword evidence="5" id="KW-1185">Reference proteome</keyword>
<evidence type="ECO:0000313" key="4">
    <source>
        <dbReference type="EMBL" id="RAL48833.1"/>
    </source>
</evidence>
<gene>
    <name evidence="4" type="ORF">DM860_001153</name>
</gene>
<dbReference type="PRINTS" id="PR00838">
    <property type="entry name" value="V5ALLERGEN"/>
</dbReference>
<comment type="caution">
    <text evidence="4">The sequence shown here is derived from an EMBL/GenBank/DDBJ whole genome shotgun (WGS) entry which is preliminary data.</text>
</comment>
<dbReference type="InterPro" id="IPR002413">
    <property type="entry name" value="V5_allergen-like"/>
</dbReference>
<evidence type="ECO:0000313" key="5">
    <source>
        <dbReference type="Proteomes" id="UP000249390"/>
    </source>
</evidence>
<comment type="function">
    <text evidence="1">Probably involved in the defense reaction of plants against pathogens.</text>
</comment>
<evidence type="ECO:0000256" key="2">
    <source>
        <dbReference type="ARBA" id="ARBA00023265"/>
    </source>
</evidence>
<dbReference type="Gene3D" id="3.40.33.10">
    <property type="entry name" value="CAP"/>
    <property type="match status" value="1"/>
</dbReference>
<organism evidence="4 5">
    <name type="scientific">Cuscuta australis</name>
    <dbReference type="NCBI Taxonomy" id="267555"/>
    <lineage>
        <taxon>Eukaryota</taxon>
        <taxon>Viridiplantae</taxon>
        <taxon>Streptophyta</taxon>
        <taxon>Embryophyta</taxon>
        <taxon>Tracheophyta</taxon>
        <taxon>Spermatophyta</taxon>
        <taxon>Magnoliopsida</taxon>
        <taxon>eudicotyledons</taxon>
        <taxon>Gunneridae</taxon>
        <taxon>Pentapetalae</taxon>
        <taxon>asterids</taxon>
        <taxon>lamiids</taxon>
        <taxon>Solanales</taxon>
        <taxon>Convolvulaceae</taxon>
        <taxon>Cuscuteae</taxon>
        <taxon>Cuscuta</taxon>
        <taxon>Cuscuta subgen. Grammica</taxon>
        <taxon>Cuscuta sect. Cleistogrammica</taxon>
    </lineage>
</organism>
<sequence>MAIGIPRTQLKQRHVKSPPSQYFEKSFVLTYDRVQQEFVIAHNVFRATVGSPPLQWDGTLANFSRGWALERKNDCNYKVHSDNKTYGENIFWQQYKESTPMQVVRSWFNENQFYDHKRHTCKCKPERDTCECGHYTNLIWKTTKKVGCSGFVYCNDQRGVYVVCSYYGT</sequence>
<reference evidence="4 5" key="1">
    <citation type="submission" date="2018-06" db="EMBL/GenBank/DDBJ databases">
        <title>The Genome of Cuscuta australis (Dodder) Provides Insight into the Evolution of Plant Parasitism.</title>
        <authorList>
            <person name="Liu H."/>
        </authorList>
    </citation>
    <scope>NUCLEOTIDE SEQUENCE [LARGE SCALE GENOMIC DNA]</scope>
    <source>
        <strain evidence="5">cv. Yunnan</strain>
        <tissue evidence="4">Vines</tissue>
    </source>
</reference>
<evidence type="ECO:0000259" key="3">
    <source>
        <dbReference type="SMART" id="SM00198"/>
    </source>
</evidence>
<dbReference type="SMART" id="SM00198">
    <property type="entry name" value="SCP"/>
    <property type="match status" value="1"/>
</dbReference>
<evidence type="ECO:0000256" key="1">
    <source>
        <dbReference type="ARBA" id="ARBA00003143"/>
    </source>
</evidence>
<dbReference type="InterPro" id="IPR001283">
    <property type="entry name" value="CRISP-related"/>
</dbReference>
<dbReference type="PANTHER" id="PTHR10334">
    <property type="entry name" value="CYSTEINE-RICH SECRETORY PROTEIN-RELATED"/>
    <property type="match status" value="1"/>
</dbReference>
<dbReference type="PRINTS" id="PR00837">
    <property type="entry name" value="V5TPXLIKE"/>
</dbReference>
<dbReference type="InterPro" id="IPR014044">
    <property type="entry name" value="CAP_dom"/>
</dbReference>
<name>A0A328DXK2_9ASTE</name>
<dbReference type="AlphaFoldDB" id="A0A328DXK2"/>